<dbReference type="PANTHER" id="PTHR43080:SF26">
    <property type="entry name" value="REGULATORY PROTEIN"/>
    <property type="match status" value="1"/>
</dbReference>
<dbReference type="CDD" id="cd04586">
    <property type="entry name" value="CBS_pair_BON_assoc"/>
    <property type="match status" value="1"/>
</dbReference>
<feature type="domain" description="CBS" evidence="3">
    <location>
        <begin position="14"/>
        <end position="71"/>
    </location>
</feature>
<proteinExistence type="predicted"/>
<reference evidence="4" key="1">
    <citation type="journal article" date="2020" name="mSystems">
        <title>Genome- and Community-Level Interaction Insights into Carbon Utilization and Element Cycling Functions of Hydrothermarchaeota in Hydrothermal Sediment.</title>
        <authorList>
            <person name="Zhou Z."/>
            <person name="Liu Y."/>
            <person name="Xu W."/>
            <person name="Pan J."/>
            <person name="Luo Z.H."/>
            <person name="Li M."/>
        </authorList>
    </citation>
    <scope>NUCLEOTIDE SEQUENCE [LARGE SCALE GENOMIC DNA]</scope>
    <source>
        <strain evidence="4">SpSt-210</strain>
    </source>
</reference>
<evidence type="ECO:0000313" key="4">
    <source>
        <dbReference type="EMBL" id="HEG92032.1"/>
    </source>
</evidence>
<dbReference type="EMBL" id="DSIY01000264">
    <property type="protein sequence ID" value="HEG92032.1"/>
    <property type="molecule type" value="Genomic_DNA"/>
</dbReference>
<dbReference type="SUPFAM" id="SSF54631">
    <property type="entry name" value="CBS-domain pair"/>
    <property type="match status" value="1"/>
</dbReference>
<keyword evidence="1 2" id="KW-0129">CBS domain</keyword>
<comment type="caution">
    <text evidence="4">The sequence shown here is derived from an EMBL/GenBank/DDBJ whole genome shotgun (WGS) entry which is preliminary data.</text>
</comment>
<evidence type="ECO:0000256" key="2">
    <source>
        <dbReference type="PROSITE-ProRule" id="PRU00703"/>
    </source>
</evidence>
<dbReference type="SUPFAM" id="SSF57802">
    <property type="entry name" value="Rubredoxin-like"/>
    <property type="match status" value="1"/>
</dbReference>
<dbReference type="InterPro" id="IPR000644">
    <property type="entry name" value="CBS_dom"/>
</dbReference>
<feature type="domain" description="CBS" evidence="3">
    <location>
        <begin position="72"/>
        <end position="127"/>
    </location>
</feature>
<dbReference type="AlphaFoldDB" id="A0A831T9U6"/>
<dbReference type="PANTHER" id="PTHR43080">
    <property type="entry name" value="CBS DOMAIN-CONTAINING PROTEIN CBSX3, MITOCHONDRIAL"/>
    <property type="match status" value="1"/>
</dbReference>
<dbReference type="PROSITE" id="PS51371">
    <property type="entry name" value="CBS"/>
    <property type="match status" value="2"/>
</dbReference>
<evidence type="ECO:0000259" key="3">
    <source>
        <dbReference type="PROSITE" id="PS51371"/>
    </source>
</evidence>
<dbReference type="SMART" id="SM00116">
    <property type="entry name" value="CBS"/>
    <property type="match status" value="2"/>
</dbReference>
<accession>A0A831T9U6</accession>
<organism evidence="4">
    <name type="scientific">Thermorudis peleae</name>
    <dbReference type="NCBI Taxonomy" id="1382356"/>
    <lineage>
        <taxon>Bacteria</taxon>
        <taxon>Pseudomonadati</taxon>
        <taxon>Thermomicrobiota</taxon>
        <taxon>Thermomicrobia</taxon>
        <taxon>Thermomicrobia incertae sedis</taxon>
        <taxon>Thermorudis</taxon>
    </lineage>
</organism>
<protein>
    <submittedName>
        <fullName evidence="4">CBS domain-containing protein</fullName>
    </submittedName>
</protein>
<dbReference type="Gene3D" id="2.20.28.10">
    <property type="match status" value="1"/>
</dbReference>
<dbReference type="Pfam" id="PF00571">
    <property type="entry name" value="CBS"/>
    <property type="match status" value="2"/>
</dbReference>
<name>A0A831T9U6_9BACT</name>
<dbReference type="InterPro" id="IPR051257">
    <property type="entry name" value="Diverse_CBS-Domain"/>
</dbReference>
<evidence type="ECO:0000256" key="1">
    <source>
        <dbReference type="ARBA" id="ARBA00023122"/>
    </source>
</evidence>
<gene>
    <name evidence="4" type="ORF">ENP34_11440</name>
</gene>
<sequence length="161" mass="18057">MVETYNTIVARDIMTDNVISVRPDTPVDRVARLLAEHQITGMPVVDDEGRVIGIVSEYDVISKRGRTAADIMSRDVISVSEDTSAESVARLLSERRVRRVPVLREGQLVGIISRADLVRLFAITRWTCEDCGYFVRGFQRPEQCEACGSSRFVLDREPPGM</sequence>
<dbReference type="Gene3D" id="3.10.580.10">
    <property type="entry name" value="CBS-domain"/>
    <property type="match status" value="2"/>
</dbReference>
<dbReference type="InterPro" id="IPR046342">
    <property type="entry name" value="CBS_dom_sf"/>
</dbReference>